<dbReference type="InterPro" id="IPR011010">
    <property type="entry name" value="DNA_brk_join_enz"/>
</dbReference>
<evidence type="ECO:0000259" key="5">
    <source>
        <dbReference type="PROSITE" id="PS51898"/>
    </source>
</evidence>
<dbReference type="Gene3D" id="1.10.150.130">
    <property type="match status" value="1"/>
</dbReference>
<dbReference type="PANTHER" id="PTHR30349:SF81">
    <property type="entry name" value="TYROSINE RECOMBINASE XERC"/>
    <property type="match status" value="1"/>
</dbReference>
<dbReference type="RefSeq" id="WP_223409320.1">
    <property type="nucleotide sequence ID" value="NZ_JAGSHT010000020.1"/>
</dbReference>
<dbReference type="InterPro" id="IPR050090">
    <property type="entry name" value="Tyrosine_recombinase_XerCD"/>
</dbReference>
<evidence type="ECO:0000313" key="8">
    <source>
        <dbReference type="Proteomes" id="UP000826651"/>
    </source>
</evidence>
<protein>
    <submittedName>
        <fullName evidence="7">Tyrosine-type recombinase/integrase</fullName>
    </submittedName>
</protein>
<sequence>MKAIMSTTASSTTVLPFQPSSMSPAQLSAVSYLARYTGATHDLYAAQLRRWFGWCDANGLDPLVGIQRAHVELYIRHLGEDGLMDSSVNTMMHAVRGYFRFAHIDGTIPADPAVYARLPKVHRDESRTQGLDRLELIRFLQVAQTITVHHGALAYLLGINALRASEAAAVRIEDYADLLRGHRVLHVIGKGNKPATMPLTVPVLRVLEACRGDRTAGPLVLRPVSGNPIDRRDVYRMVQRIAQAARFPRHISPHSLRHAAITNALDAGVPLRDAQILARHADPRTTEHYDRARGNLDRHGVHFLTAYVAGV</sequence>
<gene>
    <name evidence="7" type="ORF">KCQ71_20120</name>
</gene>
<evidence type="ECO:0000256" key="4">
    <source>
        <dbReference type="PROSITE-ProRule" id="PRU01248"/>
    </source>
</evidence>
<dbReference type="InterPro" id="IPR013762">
    <property type="entry name" value="Integrase-like_cat_sf"/>
</dbReference>
<comment type="caution">
    <text evidence="7">The sequence shown here is derived from an EMBL/GenBank/DDBJ whole genome shotgun (WGS) entry which is preliminary data.</text>
</comment>
<evidence type="ECO:0000259" key="6">
    <source>
        <dbReference type="PROSITE" id="PS51900"/>
    </source>
</evidence>
<evidence type="ECO:0000256" key="2">
    <source>
        <dbReference type="ARBA" id="ARBA00023125"/>
    </source>
</evidence>
<keyword evidence="8" id="KW-1185">Reference proteome</keyword>
<proteinExistence type="predicted"/>
<accession>A0ABS7SDP7</accession>
<dbReference type="EMBL" id="JAGSHT010000020">
    <property type="protein sequence ID" value="MBZ2198469.1"/>
    <property type="molecule type" value="Genomic_DNA"/>
</dbReference>
<feature type="domain" description="Core-binding (CB)" evidence="6">
    <location>
        <begin position="20"/>
        <end position="103"/>
    </location>
</feature>
<dbReference type="PROSITE" id="PS51898">
    <property type="entry name" value="TYR_RECOMBINASE"/>
    <property type="match status" value="1"/>
</dbReference>
<evidence type="ECO:0000256" key="3">
    <source>
        <dbReference type="ARBA" id="ARBA00023172"/>
    </source>
</evidence>
<dbReference type="PROSITE" id="PS51900">
    <property type="entry name" value="CB"/>
    <property type="match status" value="1"/>
</dbReference>
<organism evidence="7 8">
    <name type="scientific">Occultella gossypii</name>
    <dbReference type="NCBI Taxonomy" id="2800820"/>
    <lineage>
        <taxon>Bacteria</taxon>
        <taxon>Bacillati</taxon>
        <taxon>Actinomycetota</taxon>
        <taxon>Actinomycetes</taxon>
        <taxon>Micrococcales</taxon>
        <taxon>Ruaniaceae</taxon>
        <taxon>Occultella</taxon>
    </lineage>
</organism>
<dbReference type="Pfam" id="PF02899">
    <property type="entry name" value="Phage_int_SAM_1"/>
    <property type="match status" value="1"/>
</dbReference>
<reference evidence="7 8" key="1">
    <citation type="submission" date="2021-04" db="EMBL/GenBank/DDBJ databases">
        <title>Ruania sp. nov., isolated from sandy soil of mangrove forest.</title>
        <authorList>
            <person name="Ge X."/>
            <person name="Huang R."/>
            <person name="Liu W."/>
        </authorList>
    </citation>
    <scope>NUCLEOTIDE SEQUENCE [LARGE SCALE GENOMIC DNA]</scope>
    <source>
        <strain evidence="7 8">N2-46</strain>
    </source>
</reference>
<dbReference type="PANTHER" id="PTHR30349">
    <property type="entry name" value="PHAGE INTEGRASE-RELATED"/>
    <property type="match status" value="1"/>
</dbReference>
<dbReference type="Pfam" id="PF00589">
    <property type="entry name" value="Phage_integrase"/>
    <property type="match status" value="1"/>
</dbReference>
<keyword evidence="2 4" id="KW-0238">DNA-binding</keyword>
<evidence type="ECO:0000256" key="1">
    <source>
        <dbReference type="ARBA" id="ARBA00022908"/>
    </source>
</evidence>
<dbReference type="Gene3D" id="1.10.443.10">
    <property type="entry name" value="Intergrase catalytic core"/>
    <property type="match status" value="1"/>
</dbReference>
<dbReference type="InterPro" id="IPR044068">
    <property type="entry name" value="CB"/>
</dbReference>
<name>A0ABS7SDP7_9MICO</name>
<feature type="domain" description="Tyr recombinase" evidence="5">
    <location>
        <begin position="126"/>
        <end position="302"/>
    </location>
</feature>
<dbReference type="InterPro" id="IPR010998">
    <property type="entry name" value="Integrase_recombinase_N"/>
</dbReference>
<dbReference type="InterPro" id="IPR002104">
    <property type="entry name" value="Integrase_catalytic"/>
</dbReference>
<keyword evidence="3" id="KW-0233">DNA recombination</keyword>
<keyword evidence="1" id="KW-0229">DNA integration</keyword>
<dbReference type="SUPFAM" id="SSF56349">
    <property type="entry name" value="DNA breaking-rejoining enzymes"/>
    <property type="match status" value="1"/>
</dbReference>
<dbReference type="InterPro" id="IPR004107">
    <property type="entry name" value="Integrase_SAM-like_N"/>
</dbReference>
<evidence type="ECO:0000313" key="7">
    <source>
        <dbReference type="EMBL" id="MBZ2198469.1"/>
    </source>
</evidence>
<dbReference type="Proteomes" id="UP000826651">
    <property type="component" value="Unassembled WGS sequence"/>
</dbReference>